<protein>
    <recommendedName>
        <fullName evidence="3">S-methyl-5-thioribose kinase</fullName>
        <ecNumber evidence="3">2.7.1.100</ecNumber>
    </recommendedName>
</protein>
<reference evidence="9" key="1">
    <citation type="submission" date="2020-11" db="EMBL/GenBank/DDBJ databases">
        <title>Multidrug resistant novel bacterium Savagea serpentis sp. nov., isolated from the scats of a vine snake (Ahaetulla nasuta).</title>
        <authorList>
            <person name="Venkata Ramana V."/>
            <person name="Vikas Patil S."/>
            <person name="Yogita Lugani V."/>
        </authorList>
    </citation>
    <scope>NUCLEOTIDE SEQUENCE</scope>
    <source>
        <strain evidence="9">SN6</strain>
    </source>
</reference>
<evidence type="ECO:0000313" key="9">
    <source>
        <dbReference type="EMBL" id="MBF4500713.1"/>
    </source>
</evidence>
<keyword evidence="7" id="KW-0067">ATP-binding</keyword>
<comment type="subunit">
    <text evidence="2">Homodimer.</text>
</comment>
<evidence type="ECO:0000256" key="4">
    <source>
        <dbReference type="ARBA" id="ARBA00022679"/>
    </source>
</evidence>
<evidence type="ECO:0000256" key="5">
    <source>
        <dbReference type="ARBA" id="ARBA00022741"/>
    </source>
</evidence>
<evidence type="ECO:0000256" key="3">
    <source>
        <dbReference type="ARBA" id="ARBA00012128"/>
    </source>
</evidence>
<dbReference type="InterPro" id="IPR009212">
    <property type="entry name" value="Methylthioribose_kinase"/>
</dbReference>
<dbReference type="PANTHER" id="PTHR34273:SF2">
    <property type="entry name" value="METHYLTHIORIBOSE KINASE"/>
    <property type="match status" value="1"/>
</dbReference>
<evidence type="ECO:0000256" key="7">
    <source>
        <dbReference type="ARBA" id="ARBA00022840"/>
    </source>
</evidence>
<dbReference type="RefSeq" id="WP_194562138.1">
    <property type="nucleotide sequence ID" value="NZ_JADKPV010000001.1"/>
</dbReference>
<proteinExistence type="inferred from homology"/>
<comment type="caution">
    <text evidence="9">The sequence shown here is derived from an EMBL/GenBank/DDBJ whole genome shotgun (WGS) entry which is preliminary data.</text>
</comment>
<dbReference type="InterPro" id="IPR002575">
    <property type="entry name" value="Aminoglycoside_PTrfase"/>
</dbReference>
<dbReference type="PANTHER" id="PTHR34273">
    <property type="entry name" value="METHYLTHIORIBOSE KINASE"/>
    <property type="match status" value="1"/>
</dbReference>
<feature type="domain" description="Aminoglycoside phosphotransferase" evidence="8">
    <location>
        <begin position="171"/>
        <end position="269"/>
    </location>
</feature>
<dbReference type="Proteomes" id="UP000622653">
    <property type="component" value="Unassembled WGS sequence"/>
</dbReference>
<dbReference type="PIRSF" id="PIRSF031134">
    <property type="entry name" value="MTRK"/>
    <property type="match status" value="1"/>
</dbReference>
<dbReference type="EC" id="2.7.1.100" evidence="3"/>
<evidence type="ECO:0000256" key="2">
    <source>
        <dbReference type="ARBA" id="ARBA00011738"/>
    </source>
</evidence>
<evidence type="ECO:0000256" key="1">
    <source>
        <dbReference type="ARBA" id="ARBA00010165"/>
    </source>
</evidence>
<dbReference type="Gene3D" id="3.90.1200.10">
    <property type="match status" value="1"/>
</dbReference>
<dbReference type="Pfam" id="PF01636">
    <property type="entry name" value="APH"/>
    <property type="match status" value="1"/>
</dbReference>
<dbReference type="GO" id="GO:0005524">
    <property type="term" value="F:ATP binding"/>
    <property type="evidence" value="ECO:0007669"/>
    <property type="project" value="UniProtKB-KW"/>
</dbReference>
<name>A0A8J7KH75_9BACL</name>
<evidence type="ECO:0000313" key="10">
    <source>
        <dbReference type="Proteomes" id="UP000622653"/>
    </source>
</evidence>
<evidence type="ECO:0000256" key="6">
    <source>
        <dbReference type="ARBA" id="ARBA00022777"/>
    </source>
</evidence>
<dbReference type="NCBIfam" id="TIGR01767">
    <property type="entry name" value="MTRK"/>
    <property type="match status" value="1"/>
</dbReference>
<dbReference type="EMBL" id="JADKPV010000001">
    <property type="protein sequence ID" value="MBF4500713.1"/>
    <property type="molecule type" value="Genomic_DNA"/>
</dbReference>
<evidence type="ECO:0000259" key="8">
    <source>
        <dbReference type="Pfam" id="PF01636"/>
    </source>
</evidence>
<gene>
    <name evidence="9" type="primary">mtnK</name>
    <name evidence="9" type="ORF">IRY55_04985</name>
</gene>
<keyword evidence="4 9" id="KW-0808">Transferase</keyword>
<dbReference type="GO" id="GO:0046522">
    <property type="term" value="F:S-methyl-5-thioribose kinase activity"/>
    <property type="evidence" value="ECO:0007669"/>
    <property type="project" value="UniProtKB-EC"/>
</dbReference>
<sequence>MTKFTEYFLMNSEDAKKYAFEKTDIFTNLDNLKCEEIGDGNLNYVFKIQDIHTGHSIILKQASTIARISDEIKLSTNRIRIESDILSLYGKFTPEHAPHVFSYDPIMNCFLMEDLSDHAILRSSLNEFQTYPNLADHLSTFITNVLLPTTDFIMDHQEKKNEIKRFINPDLCDISEELVFTEPYTNHNNRNLLFEPHKEWLQSTISDDLKLHFEAAKLKWKFMNNPEALIHGDLHTGSIFVTKDSTKVIDPEFAFYGPIGYDIGNVIANMLFAHVRAYVYKQSDYLKWSEKTIVQFVDLTFSKMESFLNSQNTHSFFSSNSFISDFLTNVKKDTAGMASLEMIRRTIGLAQVIDITSIEDDNLRMFAEKVIILTAKHYMLNPSSLLTGQDYMNILNEKLSEAKNYENN</sequence>
<keyword evidence="6 9" id="KW-0418">Kinase</keyword>
<dbReference type="Gene3D" id="3.30.200.20">
    <property type="entry name" value="Phosphorylase Kinase, domain 1"/>
    <property type="match status" value="1"/>
</dbReference>
<organism evidence="9 10">
    <name type="scientific">Savagea serpentis</name>
    <dbReference type="NCBI Taxonomy" id="2785297"/>
    <lineage>
        <taxon>Bacteria</taxon>
        <taxon>Bacillati</taxon>
        <taxon>Bacillota</taxon>
        <taxon>Bacilli</taxon>
        <taxon>Bacillales</taxon>
        <taxon>Caryophanaceae</taxon>
        <taxon>Savagea</taxon>
    </lineage>
</organism>
<dbReference type="InterPro" id="IPR011009">
    <property type="entry name" value="Kinase-like_dom_sf"/>
</dbReference>
<keyword evidence="5" id="KW-0547">Nucleotide-binding</keyword>
<dbReference type="SUPFAM" id="SSF56112">
    <property type="entry name" value="Protein kinase-like (PK-like)"/>
    <property type="match status" value="1"/>
</dbReference>
<keyword evidence="10" id="KW-1185">Reference proteome</keyword>
<accession>A0A8J7KH75</accession>
<dbReference type="GO" id="GO:0009086">
    <property type="term" value="P:methionine biosynthetic process"/>
    <property type="evidence" value="ECO:0007669"/>
    <property type="project" value="InterPro"/>
</dbReference>
<comment type="similarity">
    <text evidence="1">Belongs to the methylthioribose kinase family.</text>
</comment>
<dbReference type="AlphaFoldDB" id="A0A8J7KH75"/>